<dbReference type="Proteomes" id="UP001597295">
    <property type="component" value="Unassembled WGS sequence"/>
</dbReference>
<keyword evidence="1" id="KW-0812">Transmembrane</keyword>
<protein>
    <submittedName>
        <fullName evidence="2">DUF6635 family protein</fullName>
    </submittedName>
</protein>
<dbReference type="RefSeq" id="WP_379874718.1">
    <property type="nucleotide sequence ID" value="NZ_JBHUIP010000003.1"/>
</dbReference>
<name>A0ABW5DMV6_9PROT</name>
<keyword evidence="1" id="KW-0472">Membrane</keyword>
<feature type="transmembrane region" description="Helical" evidence="1">
    <location>
        <begin position="258"/>
        <end position="281"/>
    </location>
</feature>
<dbReference type="InterPro" id="IPR046575">
    <property type="entry name" value="DUF6635"/>
</dbReference>
<evidence type="ECO:0000313" key="3">
    <source>
        <dbReference type="Proteomes" id="UP001597295"/>
    </source>
</evidence>
<dbReference type="Pfam" id="PF20340">
    <property type="entry name" value="DUF6635"/>
    <property type="match status" value="2"/>
</dbReference>
<reference evidence="3" key="1">
    <citation type="journal article" date="2019" name="Int. J. Syst. Evol. Microbiol.">
        <title>The Global Catalogue of Microorganisms (GCM) 10K type strain sequencing project: providing services to taxonomists for standard genome sequencing and annotation.</title>
        <authorList>
            <consortium name="The Broad Institute Genomics Platform"/>
            <consortium name="The Broad Institute Genome Sequencing Center for Infectious Disease"/>
            <person name="Wu L."/>
            <person name="Ma J."/>
        </authorList>
    </citation>
    <scope>NUCLEOTIDE SEQUENCE [LARGE SCALE GENOMIC DNA]</scope>
    <source>
        <strain evidence="3">CGMCC 1.19062</strain>
    </source>
</reference>
<proteinExistence type="predicted"/>
<gene>
    <name evidence="2" type="ORF">ACFSM5_02825</name>
</gene>
<evidence type="ECO:0000256" key="1">
    <source>
        <dbReference type="SAM" id="Phobius"/>
    </source>
</evidence>
<sequence>MTTELPPLESNLPVALDRQTLARVVDDGVKRYFEDRRQRVPEFIDRHFSWRGARRLHRHALGWDIAKAPVNLALAGPNLAIRAGALALRRMKREGLAERLDKIDLTLATDVGREVEWLLVTDLLELPYKQGERQSTHDALADTILSDPRIETFLRSQFAALDAAASDPAFRTRATELIGAYVGARGATADIATSIFTLAAGAATVRQFTPGVVSLGPALAGALAQKMAIAGFPLGAGIGGAWYGIFPAAAGPALTLGMTGGLAAVASALAAFSGMVIDPIMAGTGLHRRRLTSMLTSLEQEIAGGDRASLPLTDHYLARLADMLDLMRALTRLGG</sequence>
<dbReference type="EMBL" id="JBHUIP010000003">
    <property type="protein sequence ID" value="MFD2261804.1"/>
    <property type="molecule type" value="Genomic_DNA"/>
</dbReference>
<organism evidence="2 3">
    <name type="scientific">Lacibacterium aquatile</name>
    <dbReference type="NCBI Taxonomy" id="1168082"/>
    <lineage>
        <taxon>Bacteria</taxon>
        <taxon>Pseudomonadati</taxon>
        <taxon>Pseudomonadota</taxon>
        <taxon>Alphaproteobacteria</taxon>
        <taxon>Rhodospirillales</taxon>
        <taxon>Rhodospirillaceae</taxon>
    </lineage>
</organism>
<evidence type="ECO:0000313" key="2">
    <source>
        <dbReference type="EMBL" id="MFD2261804.1"/>
    </source>
</evidence>
<keyword evidence="1" id="KW-1133">Transmembrane helix</keyword>
<comment type="caution">
    <text evidence="2">The sequence shown here is derived from an EMBL/GenBank/DDBJ whole genome shotgun (WGS) entry which is preliminary data.</text>
</comment>
<accession>A0ABW5DMV6</accession>
<keyword evidence="3" id="KW-1185">Reference proteome</keyword>
<feature type="transmembrane region" description="Helical" evidence="1">
    <location>
        <begin position="227"/>
        <end position="246"/>
    </location>
</feature>